<dbReference type="eggNOG" id="KOG2425">
    <property type="taxonomic scope" value="Eukaryota"/>
</dbReference>
<dbReference type="GO" id="GO:0004521">
    <property type="term" value="F:RNA endonuclease activity"/>
    <property type="evidence" value="ECO:0007669"/>
    <property type="project" value="EnsemblFungi"/>
</dbReference>
<keyword evidence="3" id="KW-1185">Reference proteome</keyword>
<reference key="2">
    <citation type="submission" date="2011-08" db="EMBL/GenBank/DDBJ databases">
        <title>Genome sequence of Naumovozyma castellii.</title>
        <authorList>
            <person name="Gordon J.L."/>
            <person name="Armisen D."/>
            <person name="Proux-Wera E."/>
            <person name="OhEigeartaigh S.S."/>
            <person name="Byrne K.P."/>
            <person name="Wolfe K.H."/>
        </authorList>
    </citation>
    <scope>NUCLEOTIDE SEQUENCE</scope>
    <source>
        <strain>Type strain:CBS 4309</strain>
    </source>
</reference>
<dbReference type="HOGENOM" id="CLU_043823_0_0_1"/>
<dbReference type="Proteomes" id="UP000001640">
    <property type="component" value="Chromosome 2"/>
</dbReference>
<dbReference type="AlphaFoldDB" id="G0VAH3"/>
<feature type="compositionally biased region" description="Acidic residues" evidence="1">
    <location>
        <begin position="162"/>
        <end position="175"/>
    </location>
</feature>
<dbReference type="OrthoDB" id="10263222at2759"/>
<dbReference type="GO" id="GO:0000448">
    <property type="term" value="P:cleavage in ITS2 between 5.8S rRNA and LSU-rRNA of tricistronic rRNA transcript (SSU-rRNA, 5.8S rRNA, LSU-rRNA)"/>
    <property type="evidence" value="ECO:0007669"/>
    <property type="project" value="EnsemblFungi"/>
</dbReference>
<organism evidence="2 3">
    <name type="scientific">Naumovozyma castellii</name>
    <name type="common">Yeast</name>
    <name type="synonym">Saccharomyces castellii</name>
    <dbReference type="NCBI Taxonomy" id="27288"/>
    <lineage>
        <taxon>Eukaryota</taxon>
        <taxon>Fungi</taxon>
        <taxon>Dikarya</taxon>
        <taxon>Ascomycota</taxon>
        <taxon>Saccharomycotina</taxon>
        <taxon>Saccharomycetes</taxon>
        <taxon>Saccharomycetales</taxon>
        <taxon>Saccharomycetaceae</taxon>
        <taxon>Naumovozyma</taxon>
    </lineage>
</organism>
<evidence type="ECO:0000313" key="2">
    <source>
        <dbReference type="EMBL" id="CCC68903.1"/>
    </source>
</evidence>
<feature type="region of interest" description="Disordered" evidence="1">
    <location>
        <begin position="162"/>
        <end position="184"/>
    </location>
</feature>
<dbReference type="GO" id="GO:0030687">
    <property type="term" value="C:preribosome, large subunit precursor"/>
    <property type="evidence" value="ECO:0007669"/>
    <property type="project" value="EnsemblFungi"/>
</dbReference>
<name>G0VAH3_NAUCA</name>
<dbReference type="FunCoup" id="G0VAH3">
    <property type="interactions" value="118"/>
</dbReference>
<evidence type="ECO:0000313" key="3">
    <source>
        <dbReference type="Proteomes" id="UP000001640"/>
    </source>
</evidence>
<gene>
    <name evidence="2" type="primary">NCAS0B08190</name>
    <name evidence="2" type="ordered locus">NCAS_0B08190</name>
</gene>
<dbReference type="PANTHER" id="PTHR15002:SF0">
    <property type="entry name" value="RIBOSOMAL BIOGENESIS PROTEIN LAS1L"/>
    <property type="match status" value="1"/>
</dbReference>
<accession>G0VAH3</accession>
<dbReference type="EMBL" id="HE576753">
    <property type="protein sequence ID" value="CCC68903.1"/>
    <property type="molecule type" value="Genomic_DNA"/>
</dbReference>
<dbReference type="InterPro" id="IPR007174">
    <property type="entry name" value="Las1"/>
</dbReference>
<evidence type="ECO:0008006" key="4">
    <source>
        <dbReference type="Google" id="ProtNLM"/>
    </source>
</evidence>
<reference evidence="2 3" key="1">
    <citation type="journal article" date="2011" name="Proc. Natl. Acad. Sci. U.S.A.">
        <title>Evolutionary erosion of yeast sex chromosomes by mating-type switching accidents.</title>
        <authorList>
            <person name="Gordon J.L."/>
            <person name="Armisen D."/>
            <person name="Proux-Wera E."/>
            <person name="Oheigeartaigh S.S."/>
            <person name="Byrne K.P."/>
            <person name="Wolfe K.H."/>
        </authorList>
    </citation>
    <scope>NUCLEOTIDE SEQUENCE [LARGE SCALE GENOMIC DNA]</scope>
    <source>
        <strain evidence="3">ATCC 76901 / BCRC 22586 / CBS 4309 / NBRC 1992 / NRRL Y-12630</strain>
    </source>
</reference>
<protein>
    <recommendedName>
        <fullName evidence="4">Las1p</fullName>
    </recommendedName>
</protein>
<evidence type="ECO:0000256" key="1">
    <source>
        <dbReference type="SAM" id="MobiDB-lite"/>
    </source>
</evidence>
<dbReference type="RefSeq" id="XP_003675274.1">
    <property type="nucleotide sequence ID" value="XM_003675226.1"/>
</dbReference>
<dbReference type="OMA" id="HWGTHER"/>
<proteinExistence type="predicted"/>
<dbReference type="PANTHER" id="PTHR15002">
    <property type="entry name" value="RIBOSOMAL BIOGENESIS PROTEIN LAS1L"/>
    <property type="match status" value="1"/>
</dbReference>
<dbReference type="STRING" id="1064592.G0VAH3"/>
<sequence length="495" mass="58293">MNHARITPWRNSAELAELKDWFYMKSSSAKEDMRSRAIQRVMSYRMKGTQYLPHVIDTTAQLTTSMLLDEAQVCVDEMNVRLSYMMSLIRFVNGVLDPTQQSQFAIPLHVLAKKVGLSSWFVDLRHWGTHERDLPGLDMLRMACKEALNWLWDHYWNDDELTNDSSDEEEDDEREESIKEEERMKRELEKKLSSTLQLWKKTKSIFVEERWVWESDNSVISSSNFVVEEENGTSNKKKNSSSLSAKDHINSFVFEFRELWRSQDDKRAFIRKCMENYDPILIQFLMYKLNAFDFELISWILTSYSNSTELDNKILKRQFNTWKGLRGKLLKNIVDHLNLKKLVHRWDQWDDLLTGKNTSYLKLWILQELSAKLQDSQANGNSWRKKKRKRQANNEQEVLNKISDHIDTLKKRFNESEMSVYDVLKSGPVESSPKVDVKNEVKDSKVNSILGDLANLKKRMNTIESKASNSESIKPEIKLWERKTDWEPTPIGVLR</sequence>
<dbReference type="KEGG" id="ncs:NCAS_0B08190"/>
<dbReference type="GeneID" id="96902460"/>
<feature type="region of interest" description="Disordered" evidence="1">
    <location>
        <begin position="377"/>
        <end position="396"/>
    </location>
</feature>
<dbReference type="GO" id="GO:0090730">
    <property type="term" value="C:Las1 complex"/>
    <property type="evidence" value="ECO:0007669"/>
    <property type="project" value="EnsemblFungi"/>
</dbReference>
<dbReference type="Pfam" id="PF04031">
    <property type="entry name" value="Las1"/>
    <property type="match status" value="1"/>
</dbReference>
<dbReference type="GO" id="GO:0005730">
    <property type="term" value="C:nucleolus"/>
    <property type="evidence" value="ECO:0007669"/>
    <property type="project" value="EnsemblFungi"/>
</dbReference>
<dbReference type="InParanoid" id="G0VAH3"/>